<comment type="similarity">
    <text evidence="1">Belongs to the pyridoxamine 5'-phosphate oxidase family.</text>
</comment>
<accession>A0A0A1YKT5</accession>
<organism evidence="8 9">
    <name type="scientific">Pseudomonas taeanensis MS-3</name>
    <dbReference type="NCBI Taxonomy" id="1395571"/>
    <lineage>
        <taxon>Bacteria</taxon>
        <taxon>Pseudomonadati</taxon>
        <taxon>Pseudomonadota</taxon>
        <taxon>Gammaproteobacteria</taxon>
        <taxon>Pseudomonadales</taxon>
        <taxon>Pseudomonadaceae</taxon>
        <taxon>Pseudomonas</taxon>
    </lineage>
</organism>
<feature type="binding site" evidence="5">
    <location>
        <position position="157"/>
    </location>
    <ligand>
        <name>FMN</name>
        <dbReference type="ChEBI" id="CHEBI:58210"/>
    </ligand>
</feature>
<dbReference type="Gene3D" id="2.30.110.10">
    <property type="entry name" value="Electron Transport, Fmn-binding Protein, Chain A"/>
    <property type="match status" value="1"/>
</dbReference>
<feature type="binding site" evidence="5">
    <location>
        <position position="77"/>
    </location>
    <ligand>
        <name>FMN</name>
        <dbReference type="ChEBI" id="CHEBI:58210"/>
    </ligand>
</feature>
<evidence type="ECO:0000256" key="5">
    <source>
        <dbReference type="PIRSR" id="PIRSR000190-2"/>
    </source>
</evidence>
<dbReference type="EMBL" id="AWSQ01000001">
    <property type="protein sequence ID" value="KFX70505.1"/>
    <property type="molecule type" value="Genomic_DNA"/>
</dbReference>
<feature type="domain" description="Pyridoxamine 5'-phosphate oxidase N-terminal" evidence="6">
    <location>
        <begin position="8"/>
        <end position="129"/>
    </location>
</feature>
<dbReference type="STRING" id="1395571.TMS3_0100770"/>
<dbReference type="GO" id="GO:0004733">
    <property type="term" value="F:pyridoxamine phosphate oxidase activity"/>
    <property type="evidence" value="ECO:0007669"/>
    <property type="project" value="InterPro"/>
</dbReference>
<comment type="caution">
    <text evidence="8">The sequence shown here is derived from an EMBL/GenBank/DDBJ whole genome shotgun (WGS) entry which is preliminary data.</text>
</comment>
<keyword evidence="2" id="KW-0285">Flavoprotein</keyword>
<evidence type="ECO:0000259" key="6">
    <source>
        <dbReference type="Pfam" id="PF01243"/>
    </source>
</evidence>
<protein>
    <recommendedName>
        <fullName evidence="10">Pyridoxamine 5'-phosphate oxidase</fullName>
    </recommendedName>
</protein>
<evidence type="ECO:0000256" key="4">
    <source>
        <dbReference type="ARBA" id="ARBA00023002"/>
    </source>
</evidence>
<evidence type="ECO:0000256" key="2">
    <source>
        <dbReference type="ARBA" id="ARBA00022630"/>
    </source>
</evidence>
<dbReference type="AlphaFoldDB" id="A0A0A1YKT5"/>
<feature type="domain" description="Pyridoxine 5'-phosphate oxidase dimerisation C-terminal" evidence="7">
    <location>
        <begin position="144"/>
        <end position="185"/>
    </location>
</feature>
<keyword evidence="9" id="KW-1185">Reference proteome</keyword>
<proteinExistence type="inferred from homology"/>
<dbReference type="NCBIfam" id="NF004231">
    <property type="entry name" value="PRK05679.1"/>
    <property type="match status" value="1"/>
</dbReference>
<name>A0A0A1YKT5_9PSED</name>
<dbReference type="InterPro" id="IPR019576">
    <property type="entry name" value="Pyridoxamine_oxidase_dimer_C"/>
</dbReference>
<feature type="binding site" evidence="5">
    <location>
        <position position="167"/>
    </location>
    <ligand>
        <name>FMN</name>
        <dbReference type="ChEBI" id="CHEBI:58210"/>
    </ligand>
</feature>
<dbReference type="PANTHER" id="PTHR10851">
    <property type="entry name" value="PYRIDOXINE-5-PHOSPHATE OXIDASE"/>
    <property type="match status" value="1"/>
</dbReference>
<dbReference type="InterPro" id="IPR000659">
    <property type="entry name" value="Pyridox_Oxase"/>
</dbReference>
<evidence type="ECO:0008006" key="10">
    <source>
        <dbReference type="Google" id="ProtNLM"/>
    </source>
</evidence>
<dbReference type="Pfam" id="PF10590">
    <property type="entry name" value="PNP_phzG_C"/>
    <property type="match status" value="1"/>
</dbReference>
<evidence type="ECO:0000313" key="8">
    <source>
        <dbReference type="EMBL" id="KFX70505.1"/>
    </source>
</evidence>
<dbReference type="SUPFAM" id="SSF50475">
    <property type="entry name" value="FMN-binding split barrel"/>
    <property type="match status" value="1"/>
</dbReference>
<dbReference type="GO" id="GO:0010181">
    <property type="term" value="F:FMN binding"/>
    <property type="evidence" value="ECO:0007669"/>
    <property type="project" value="InterPro"/>
</dbReference>
<gene>
    <name evidence="8" type="ORF">TMS3_0100770</name>
</gene>
<evidence type="ECO:0000313" key="9">
    <source>
        <dbReference type="Proteomes" id="UP000030063"/>
    </source>
</evidence>
<comment type="cofactor">
    <cofactor evidence="5">
        <name>FMN</name>
        <dbReference type="ChEBI" id="CHEBI:58210"/>
    </cofactor>
    <text evidence="5">Binds 1 FMN per subunit.</text>
</comment>
<feature type="binding site" evidence="5">
    <location>
        <position position="55"/>
    </location>
    <ligand>
        <name>FMN</name>
        <dbReference type="ChEBI" id="CHEBI:58210"/>
    </ligand>
</feature>
<dbReference type="PANTHER" id="PTHR10851:SF0">
    <property type="entry name" value="PYRIDOXINE-5'-PHOSPHATE OXIDASE"/>
    <property type="match status" value="1"/>
</dbReference>
<keyword evidence="3 5" id="KW-0288">FMN</keyword>
<dbReference type="InterPro" id="IPR011576">
    <property type="entry name" value="Pyridox_Oxase_N"/>
</dbReference>
<dbReference type="InterPro" id="IPR012349">
    <property type="entry name" value="Split_barrel_FMN-bd"/>
</dbReference>
<reference evidence="8 9" key="1">
    <citation type="journal article" date="2014" name="Genome Announc.">
        <title>Draft Genome Sequence of Petroleum Oil-Degrading Marine Bacterium Pseudomonas taeanensis Strain MS-3, Isolated from a Crude Oil-Contaminated Seashore.</title>
        <authorList>
            <person name="Lee S.Y."/>
            <person name="Kim S.H."/>
            <person name="Lee D.G."/>
            <person name="Shin S."/>
            <person name="Yun S.H."/>
            <person name="Choi C.W."/>
            <person name="Chung Y.H."/>
            <person name="Choi J.S."/>
            <person name="Kahng H.Y."/>
            <person name="Kim S.I."/>
        </authorList>
    </citation>
    <scope>NUCLEOTIDE SEQUENCE [LARGE SCALE GENOMIC DNA]</scope>
    <source>
        <strain evidence="8 9">MS-3</strain>
    </source>
</reference>
<sequence length="185" mass="21110">MQRLIDEAGARAMAEPHAAALATADSQARPSVRTVYIVAVEAEGLLFFANRNSGKGHQLIENPRAALCLFWPVLQEQAIIEGDVLLQSAEVSDLYWHKRARVAQLAAWASEQGAPAPKKPVLRREARQFEHDLGFEPVPRNPDWCAFRIQPDRIEFWPTGWQRMRERTRYQKDSDGQWLREALNP</sequence>
<evidence type="ECO:0000259" key="7">
    <source>
        <dbReference type="Pfam" id="PF10590"/>
    </source>
</evidence>
<dbReference type="Pfam" id="PF01243">
    <property type="entry name" value="PNPOx_N"/>
    <property type="match status" value="1"/>
</dbReference>
<dbReference type="GO" id="GO:0008615">
    <property type="term" value="P:pyridoxine biosynthetic process"/>
    <property type="evidence" value="ECO:0007669"/>
    <property type="project" value="InterPro"/>
</dbReference>
<evidence type="ECO:0000256" key="3">
    <source>
        <dbReference type="ARBA" id="ARBA00022643"/>
    </source>
</evidence>
<dbReference type="eggNOG" id="COG0259">
    <property type="taxonomic scope" value="Bacteria"/>
</dbReference>
<dbReference type="Proteomes" id="UP000030063">
    <property type="component" value="Unassembled WGS sequence"/>
</dbReference>
<evidence type="ECO:0000256" key="1">
    <source>
        <dbReference type="ARBA" id="ARBA00007301"/>
    </source>
</evidence>
<dbReference type="PIRSF" id="PIRSF000190">
    <property type="entry name" value="Pyd_amn-ph_oxd"/>
    <property type="match status" value="1"/>
</dbReference>
<keyword evidence="4" id="KW-0560">Oxidoreductase</keyword>